<dbReference type="Gene3D" id="3.60.15.10">
    <property type="entry name" value="Ribonuclease Z/Hydroxyacylglutathione hydrolase-like"/>
    <property type="match status" value="1"/>
</dbReference>
<dbReference type="GO" id="GO:0016787">
    <property type="term" value="F:hydrolase activity"/>
    <property type="evidence" value="ECO:0007669"/>
    <property type="project" value="UniProtKB-KW"/>
</dbReference>
<proteinExistence type="predicted"/>
<dbReference type="KEGG" id="psyt:DSAG12_00971"/>
<dbReference type="Pfam" id="PF00753">
    <property type="entry name" value="Lactamase_B"/>
    <property type="match status" value="1"/>
</dbReference>
<dbReference type="Proteomes" id="UP000321408">
    <property type="component" value="Chromosome"/>
</dbReference>
<accession>A0A5B9D7I1</accession>
<protein>
    <submittedName>
        <fullName evidence="2">MBL fold metallo-hydrolase</fullName>
        <ecNumber evidence="2">3.-.-.-</ecNumber>
    </submittedName>
</protein>
<dbReference type="EC" id="3.-.-.-" evidence="2"/>
<dbReference type="RefSeq" id="WP_147662069.1">
    <property type="nucleotide sequence ID" value="NZ_CP042905.2"/>
</dbReference>
<reference evidence="2 3" key="2">
    <citation type="journal article" date="2024" name="Int. J. Syst. Evol. Microbiol.">
        <title>Promethearchaeum syntrophicum gen. nov., sp. nov., an anaerobic, obligately syntrophic archaeon, the first isolate of the lineage 'Asgard' archaea, and proposal of the new archaeal phylum Promethearchaeota phyl. nov. and kingdom Promethearchaeati regn. nov.</title>
        <authorList>
            <person name="Imachi H."/>
            <person name="Nobu M.K."/>
            <person name="Kato S."/>
            <person name="Takaki Y."/>
            <person name="Miyazaki M."/>
            <person name="Miyata M."/>
            <person name="Ogawara M."/>
            <person name="Saito Y."/>
            <person name="Sakai S."/>
            <person name="Tahara Y.O."/>
            <person name="Takano Y."/>
            <person name="Tasumi E."/>
            <person name="Uematsu K."/>
            <person name="Yoshimura T."/>
            <person name="Itoh T."/>
            <person name="Ohkuma M."/>
            <person name="Takai K."/>
        </authorList>
    </citation>
    <scope>NUCLEOTIDE SEQUENCE [LARGE SCALE GENOMIC DNA]</scope>
    <source>
        <strain evidence="2 3">MK-D1</strain>
    </source>
</reference>
<dbReference type="PANTHER" id="PTHR42951:SF4">
    <property type="entry name" value="ACYL-COENZYME A THIOESTERASE MBLAC2"/>
    <property type="match status" value="1"/>
</dbReference>
<dbReference type="OrthoDB" id="197151at2157"/>
<dbReference type="SUPFAM" id="SSF56281">
    <property type="entry name" value="Metallo-hydrolase/oxidoreductase"/>
    <property type="match status" value="1"/>
</dbReference>
<evidence type="ECO:0000313" key="2">
    <source>
        <dbReference type="EMBL" id="QEE15148.1"/>
    </source>
</evidence>
<evidence type="ECO:0000259" key="1">
    <source>
        <dbReference type="SMART" id="SM00849"/>
    </source>
</evidence>
<dbReference type="InterPro" id="IPR001279">
    <property type="entry name" value="Metallo-B-lactamas"/>
</dbReference>
<dbReference type="InterPro" id="IPR036866">
    <property type="entry name" value="RibonucZ/Hydroxyglut_hydro"/>
</dbReference>
<sequence>MNPKKILNGLYLVGSDSLSGSGDCMIYALGIGKNKLCLIDAGTQYAQQILDNLTKTDLRGREISDLILTHCHFDHIGAAHQFQQLFPRIKTYAHSWDLAAITGQPNTQRLTAADWYGQELIPPKIDFVIKKDPEILNLEGTKLICYHTPGHTPGSIAVLYENEEGIKVLFGQDVHGPFLEEFNSNINDWVKSMKRLISLEADILCEGHYGIFEGKEKVKRFIEGQLKAQGF</sequence>
<dbReference type="SMART" id="SM00849">
    <property type="entry name" value="Lactamase_B"/>
    <property type="match status" value="1"/>
</dbReference>
<name>A0A5B9D7I1_9ARCH</name>
<organism evidence="2 3">
    <name type="scientific">Promethearchaeum syntrophicum</name>
    <dbReference type="NCBI Taxonomy" id="2594042"/>
    <lineage>
        <taxon>Archaea</taxon>
        <taxon>Promethearchaeati</taxon>
        <taxon>Promethearchaeota</taxon>
        <taxon>Promethearchaeia</taxon>
        <taxon>Promethearchaeales</taxon>
        <taxon>Promethearchaeaceae</taxon>
        <taxon>Promethearchaeum</taxon>
    </lineage>
</organism>
<feature type="domain" description="Metallo-beta-lactamase" evidence="1">
    <location>
        <begin position="23"/>
        <end position="208"/>
    </location>
</feature>
<keyword evidence="3" id="KW-1185">Reference proteome</keyword>
<gene>
    <name evidence="2" type="ORF">DSAG12_00971</name>
</gene>
<dbReference type="AlphaFoldDB" id="A0A5B9D7I1"/>
<evidence type="ECO:0000313" key="3">
    <source>
        <dbReference type="Proteomes" id="UP000321408"/>
    </source>
</evidence>
<dbReference type="InterPro" id="IPR050855">
    <property type="entry name" value="NDM-1-like"/>
</dbReference>
<keyword evidence="2" id="KW-0378">Hydrolase</keyword>
<dbReference type="GeneID" id="41328970"/>
<dbReference type="PANTHER" id="PTHR42951">
    <property type="entry name" value="METALLO-BETA-LACTAMASE DOMAIN-CONTAINING"/>
    <property type="match status" value="1"/>
</dbReference>
<reference evidence="2 3" key="1">
    <citation type="journal article" date="2020" name="Nature">
        <title>Isolation of an archaeon at the prokaryote-eukaryote interface.</title>
        <authorList>
            <person name="Imachi H."/>
            <person name="Nobu M.K."/>
            <person name="Nakahara N."/>
            <person name="Morono Y."/>
            <person name="Ogawara M."/>
            <person name="Takaki Y."/>
            <person name="Takano Y."/>
            <person name="Uematsu K."/>
            <person name="Ikuta T."/>
            <person name="Ito M."/>
            <person name="Matsui Y."/>
            <person name="Miyazaki M."/>
            <person name="Murata K."/>
            <person name="Saito Y."/>
            <person name="Sakai S."/>
            <person name="Song C."/>
            <person name="Tasumi E."/>
            <person name="Yamanaka Y."/>
            <person name="Yamaguchi T."/>
            <person name="Kamagata Y."/>
            <person name="Tamaki H."/>
            <person name="Takai K."/>
        </authorList>
    </citation>
    <scope>NUCLEOTIDE SEQUENCE [LARGE SCALE GENOMIC DNA]</scope>
    <source>
        <strain evidence="2 3">MK-D1</strain>
    </source>
</reference>
<dbReference type="EMBL" id="CP042905">
    <property type="protein sequence ID" value="QEE15148.1"/>
    <property type="molecule type" value="Genomic_DNA"/>
</dbReference>